<feature type="transmembrane region" description="Helical" evidence="7">
    <location>
        <begin position="298"/>
        <end position="319"/>
    </location>
</feature>
<feature type="transmembrane region" description="Helical" evidence="7">
    <location>
        <begin position="432"/>
        <end position="454"/>
    </location>
</feature>
<dbReference type="PANTHER" id="PTHR23502">
    <property type="entry name" value="MAJOR FACILITATOR SUPERFAMILY"/>
    <property type="match status" value="1"/>
</dbReference>
<feature type="region of interest" description="Disordered" evidence="6">
    <location>
        <begin position="463"/>
        <end position="496"/>
    </location>
</feature>
<feature type="transmembrane region" description="Helical" evidence="7">
    <location>
        <begin position="70"/>
        <end position="89"/>
    </location>
</feature>
<feature type="transmembrane region" description="Helical" evidence="7">
    <location>
        <begin position="40"/>
        <end position="64"/>
    </location>
</feature>
<evidence type="ECO:0000256" key="1">
    <source>
        <dbReference type="ARBA" id="ARBA00004141"/>
    </source>
</evidence>
<protein>
    <recommendedName>
        <fullName evidence="8">Major facilitator superfamily (MFS) profile domain-containing protein</fullName>
    </recommendedName>
</protein>
<evidence type="ECO:0000256" key="5">
    <source>
        <dbReference type="ARBA" id="ARBA00023136"/>
    </source>
</evidence>
<feature type="domain" description="Major facilitator superfamily (MFS) profile" evidence="8">
    <location>
        <begin position="35"/>
        <end position="458"/>
    </location>
</feature>
<evidence type="ECO:0000256" key="6">
    <source>
        <dbReference type="SAM" id="MobiDB-lite"/>
    </source>
</evidence>
<feature type="transmembrane region" description="Helical" evidence="7">
    <location>
        <begin position="159"/>
        <end position="181"/>
    </location>
</feature>
<keyword evidence="2" id="KW-0813">Transport</keyword>
<dbReference type="Gene3D" id="1.20.1250.20">
    <property type="entry name" value="MFS general substrate transporter like domains"/>
    <property type="match status" value="1"/>
</dbReference>
<keyword evidence="4 7" id="KW-1133">Transmembrane helix</keyword>
<dbReference type="Proteomes" id="UP001480595">
    <property type="component" value="Unassembled WGS sequence"/>
</dbReference>
<feature type="transmembrane region" description="Helical" evidence="7">
    <location>
        <begin position="367"/>
        <end position="390"/>
    </location>
</feature>
<dbReference type="SUPFAM" id="SSF103473">
    <property type="entry name" value="MFS general substrate transporter"/>
    <property type="match status" value="1"/>
</dbReference>
<feature type="transmembrane region" description="Helical" evidence="7">
    <location>
        <begin position="339"/>
        <end position="361"/>
    </location>
</feature>
<keyword evidence="10" id="KW-1185">Reference proteome</keyword>
<gene>
    <name evidence="9" type="ORF">PG994_003599</name>
</gene>
<dbReference type="RefSeq" id="XP_066719286.1">
    <property type="nucleotide sequence ID" value="XM_066855008.1"/>
</dbReference>
<proteinExistence type="predicted"/>
<comment type="caution">
    <text evidence="9">The sequence shown here is derived from an EMBL/GenBank/DDBJ whole genome shotgun (WGS) entry which is preliminary data.</text>
</comment>
<comment type="subcellular location">
    <subcellularLocation>
        <location evidence="1">Membrane</location>
        <topology evidence="1">Multi-pass membrane protein</topology>
    </subcellularLocation>
</comment>
<organism evidence="9 10">
    <name type="scientific">Apiospora phragmitis</name>
    <dbReference type="NCBI Taxonomy" id="2905665"/>
    <lineage>
        <taxon>Eukaryota</taxon>
        <taxon>Fungi</taxon>
        <taxon>Dikarya</taxon>
        <taxon>Ascomycota</taxon>
        <taxon>Pezizomycotina</taxon>
        <taxon>Sordariomycetes</taxon>
        <taxon>Xylariomycetidae</taxon>
        <taxon>Amphisphaeriales</taxon>
        <taxon>Apiosporaceae</taxon>
        <taxon>Apiospora</taxon>
    </lineage>
</organism>
<dbReference type="InterPro" id="IPR020846">
    <property type="entry name" value="MFS_dom"/>
</dbReference>
<feature type="transmembrane region" description="Helical" evidence="7">
    <location>
        <begin position="402"/>
        <end position="426"/>
    </location>
</feature>
<keyword evidence="3 7" id="KW-0812">Transmembrane</keyword>
<name>A0ABR1VZV1_9PEZI</name>
<feature type="transmembrane region" description="Helical" evidence="7">
    <location>
        <begin position="101"/>
        <end position="120"/>
    </location>
</feature>
<accession>A0ABR1VZV1</accession>
<dbReference type="GeneID" id="92088071"/>
<feature type="transmembrane region" description="Helical" evidence="7">
    <location>
        <begin position="126"/>
        <end position="147"/>
    </location>
</feature>
<keyword evidence="5 7" id="KW-0472">Membrane</keyword>
<sequence>MKIKLPFPIDPENGQKTDTAPVLPRQWPLWKKIATSMFTLFPVLTIMYTTTSLSTAVPIFQALLGTSRTMASLSFSIPFLGMTSAPFYTPWLAERYGRKPVMLVYFLLYGAVVLGLTFAHTMGQLLLLRFLIGLLGGPCIVLAEGTLSQLWPSERRMTYYAILAFVQYVGAAAGWLVGVVILQIFGLPYLSFTALLYASLTLGALLFVPETCVRKILKQAMEEDEEPWWRPAVLWATTVEVVREGVFQPLLMLVRDPIVLVCSLYLALNYAIVFQFFISGPLLLRDTYGFTFAQTSLAFLGMLLGASVSLTSNIIIDLLSACKGPRDAFGKPRTENRLLPALLGGLILSTTLFAVGFTANARGNVKLVFAGIVILTWGTMDILVSLVSYVSDAYSRHHAHTALTAMAFARYLSAGIMPVFAVYLAQNVPTRILFAGYGGMTIVMLPIPFVLFYFGEKMSLRSGYSSRDPRNGGHKKEEKSEDESEVDEIIGNKDME</sequence>
<feature type="transmembrane region" description="Helical" evidence="7">
    <location>
        <begin position="258"/>
        <end position="278"/>
    </location>
</feature>
<evidence type="ECO:0000259" key="8">
    <source>
        <dbReference type="PROSITE" id="PS50850"/>
    </source>
</evidence>
<evidence type="ECO:0000313" key="10">
    <source>
        <dbReference type="Proteomes" id="UP001480595"/>
    </source>
</evidence>
<dbReference type="InterPro" id="IPR036259">
    <property type="entry name" value="MFS_trans_sf"/>
</dbReference>
<evidence type="ECO:0000256" key="7">
    <source>
        <dbReference type="SAM" id="Phobius"/>
    </source>
</evidence>
<dbReference type="InterPro" id="IPR011701">
    <property type="entry name" value="MFS"/>
</dbReference>
<evidence type="ECO:0000256" key="3">
    <source>
        <dbReference type="ARBA" id="ARBA00022692"/>
    </source>
</evidence>
<reference evidence="9 10" key="1">
    <citation type="submission" date="2023-01" db="EMBL/GenBank/DDBJ databases">
        <title>Analysis of 21 Apiospora genomes using comparative genomics revels a genus with tremendous synthesis potential of carbohydrate active enzymes and secondary metabolites.</title>
        <authorList>
            <person name="Sorensen T."/>
        </authorList>
    </citation>
    <scope>NUCLEOTIDE SEQUENCE [LARGE SCALE GENOMIC DNA]</scope>
    <source>
        <strain evidence="9 10">CBS 135458</strain>
    </source>
</reference>
<evidence type="ECO:0000256" key="2">
    <source>
        <dbReference type="ARBA" id="ARBA00022448"/>
    </source>
</evidence>
<dbReference type="PROSITE" id="PS50850">
    <property type="entry name" value="MFS"/>
    <property type="match status" value="1"/>
</dbReference>
<feature type="transmembrane region" description="Helical" evidence="7">
    <location>
        <begin position="187"/>
        <end position="208"/>
    </location>
</feature>
<evidence type="ECO:0000256" key="4">
    <source>
        <dbReference type="ARBA" id="ARBA00022989"/>
    </source>
</evidence>
<feature type="compositionally biased region" description="Basic and acidic residues" evidence="6">
    <location>
        <begin position="467"/>
        <end position="479"/>
    </location>
</feature>
<dbReference type="Pfam" id="PF07690">
    <property type="entry name" value="MFS_1"/>
    <property type="match status" value="1"/>
</dbReference>
<evidence type="ECO:0000313" key="9">
    <source>
        <dbReference type="EMBL" id="KAK8076327.1"/>
    </source>
</evidence>
<dbReference type="EMBL" id="JAQQWL010000004">
    <property type="protein sequence ID" value="KAK8076327.1"/>
    <property type="molecule type" value="Genomic_DNA"/>
</dbReference>
<dbReference type="PANTHER" id="PTHR23502:SF132">
    <property type="entry name" value="POLYAMINE TRANSPORTER 2-RELATED"/>
    <property type="match status" value="1"/>
</dbReference>